<accession>A0ABR8VDJ4</accession>
<dbReference type="Proteomes" id="UP000616346">
    <property type="component" value="Unassembled WGS sequence"/>
</dbReference>
<feature type="coiled-coil region" evidence="1">
    <location>
        <begin position="248"/>
        <end position="275"/>
    </location>
</feature>
<protein>
    <recommendedName>
        <fullName evidence="4">Lipoprotein</fullName>
    </recommendedName>
</protein>
<proteinExistence type="predicted"/>
<gene>
    <name evidence="2" type="ORF">H9626_11595</name>
</gene>
<evidence type="ECO:0000313" key="3">
    <source>
        <dbReference type="Proteomes" id="UP000616346"/>
    </source>
</evidence>
<sequence length="279" mass="31225">MRKNILFGVLALTAVLTGCNSDEQKAGQLFQRAEIAYATGDYNLVKLQIDSIRTLYPKAFEVRKAGIALMQRAELEEQKKTLAYLDSMMAVKQASLDSIKGNFVLEKDTAYQETGNYFYPTQVVERNIGRSFLRGQVSEAGEMSVTSIYCAGGSIHHTAVKVSVGDMFAQTPDSPDSYETTDLGRNIEKADYKLGNDGGVIAFITANRDKKNIRLEFIGDRNYTTYMQPNDVKAIAELSNLARILSGIEEIKKEQKEANLKIQFVTRKMEEQEKNEANE</sequence>
<keyword evidence="1" id="KW-0175">Coiled coil</keyword>
<name>A0ABR8VDJ4_9BACT</name>
<dbReference type="EMBL" id="JACSPQ010000017">
    <property type="protein sequence ID" value="MBD8002847.1"/>
    <property type="molecule type" value="Genomic_DNA"/>
</dbReference>
<comment type="caution">
    <text evidence="2">The sequence shown here is derived from an EMBL/GenBank/DDBJ whole genome shotgun (WGS) entry which is preliminary data.</text>
</comment>
<evidence type="ECO:0000256" key="1">
    <source>
        <dbReference type="SAM" id="Coils"/>
    </source>
</evidence>
<keyword evidence="3" id="KW-1185">Reference proteome</keyword>
<dbReference type="PROSITE" id="PS51257">
    <property type="entry name" value="PROKAR_LIPOPROTEIN"/>
    <property type="match status" value="1"/>
</dbReference>
<evidence type="ECO:0000313" key="2">
    <source>
        <dbReference type="EMBL" id="MBD8002847.1"/>
    </source>
</evidence>
<dbReference type="RefSeq" id="WP_178255531.1">
    <property type="nucleotide sequence ID" value="NZ_JACSPQ010000017.1"/>
</dbReference>
<organism evidence="2 3">
    <name type="scientific">Phocaeicola faecium</name>
    <dbReference type="NCBI Taxonomy" id="2762213"/>
    <lineage>
        <taxon>Bacteria</taxon>
        <taxon>Pseudomonadati</taxon>
        <taxon>Bacteroidota</taxon>
        <taxon>Bacteroidia</taxon>
        <taxon>Bacteroidales</taxon>
        <taxon>Bacteroidaceae</taxon>
        <taxon>Phocaeicola</taxon>
    </lineage>
</organism>
<evidence type="ECO:0008006" key="4">
    <source>
        <dbReference type="Google" id="ProtNLM"/>
    </source>
</evidence>
<reference evidence="2 3" key="1">
    <citation type="submission" date="2020-08" db="EMBL/GenBank/DDBJ databases">
        <title>A Genomic Blueprint of the Chicken Gut Microbiome.</title>
        <authorList>
            <person name="Gilroy R."/>
            <person name="Ravi A."/>
            <person name="Getino M."/>
            <person name="Pursley I."/>
            <person name="Horton D.L."/>
            <person name="Alikhan N.-F."/>
            <person name="Baker D."/>
            <person name="Gharbi K."/>
            <person name="Hall N."/>
            <person name="Watson M."/>
            <person name="Adriaenssens E.M."/>
            <person name="Foster-Nyarko E."/>
            <person name="Jarju S."/>
            <person name="Secka A."/>
            <person name="Antonio M."/>
            <person name="Oren A."/>
            <person name="Chaudhuri R."/>
            <person name="La Ragione R.M."/>
            <person name="Hildebrand F."/>
            <person name="Pallen M.J."/>
        </authorList>
    </citation>
    <scope>NUCLEOTIDE SEQUENCE [LARGE SCALE GENOMIC DNA]</scope>
    <source>
        <strain evidence="2 3">Sa1YUN3</strain>
    </source>
</reference>